<dbReference type="GO" id="GO:0006508">
    <property type="term" value="P:proteolysis"/>
    <property type="evidence" value="ECO:0007669"/>
    <property type="project" value="UniProtKB-KW"/>
</dbReference>
<evidence type="ECO:0000256" key="3">
    <source>
        <dbReference type="ARBA" id="ARBA00022729"/>
    </source>
</evidence>
<dbReference type="PANTHER" id="PTHR10795">
    <property type="entry name" value="PROPROTEIN CONVERTASE SUBTILISIN/KEXIN"/>
    <property type="match status" value="1"/>
</dbReference>
<evidence type="ECO:0000256" key="2">
    <source>
        <dbReference type="ARBA" id="ARBA00022670"/>
    </source>
</evidence>
<gene>
    <name evidence="11" type="ORF">Taro_056072</name>
</gene>
<dbReference type="Pfam" id="PF17766">
    <property type="entry name" value="fn3_6"/>
    <property type="match status" value="1"/>
</dbReference>
<dbReference type="InterPro" id="IPR034197">
    <property type="entry name" value="Peptidases_S8_3"/>
</dbReference>
<evidence type="ECO:0000313" key="12">
    <source>
        <dbReference type="Proteomes" id="UP000652761"/>
    </source>
</evidence>
<dbReference type="EMBL" id="NMUH01014740">
    <property type="protein sequence ID" value="MQM23011.1"/>
    <property type="molecule type" value="Genomic_DNA"/>
</dbReference>
<feature type="active site" description="Charge relay system" evidence="6 7">
    <location>
        <position position="496"/>
    </location>
</feature>
<evidence type="ECO:0000259" key="10">
    <source>
        <dbReference type="Pfam" id="PF17766"/>
    </source>
</evidence>
<dbReference type="PROSITE" id="PS51892">
    <property type="entry name" value="SUBTILASE"/>
    <property type="match status" value="1"/>
</dbReference>
<feature type="domain" description="Inhibitor I9" evidence="9">
    <location>
        <begin position="3"/>
        <end position="77"/>
    </location>
</feature>
<dbReference type="Gene3D" id="2.60.40.2310">
    <property type="match status" value="1"/>
</dbReference>
<evidence type="ECO:0000259" key="9">
    <source>
        <dbReference type="Pfam" id="PF05922"/>
    </source>
</evidence>
<dbReference type="AlphaFoldDB" id="A0A843XVE4"/>
<organism evidence="11 12">
    <name type="scientific">Colocasia esculenta</name>
    <name type="common">Wild taro</name>
    <name type="synonym">Arum esculentum</name>
    <dbReference type="NCBI Taxonomy" id="4460"/>
    <lineage>
        <taxon>Eukaryota</taxon>
        <taxon>Viridiplantae</taxon>
        <taxon>Streptophyta</taxon>
        <taxon>Embryophyta</taxon>
        <taxon>Tracheophyta</taxon>
        <taxon>Spermatophyta</taxon>
        <taxon>Magnoliopsida</taxon>
        <taxon>Liliopsida</taxon>
        <taxon>Araceae</taxon>
        <taxon>Aroideae</taxon>
        <taxon>Colocasieae</taxon>
        <taxon>Colocasia</taxon>
    </lineage>
</organism>
<keyword evidence="4 7" id="KW-0378">Hydrolase</keyword>
<dbReference type="InterPro" id="IPR041469">
    <property type="entry name" value="Subtilisin-like_FN3"/>
</dbReference>
<dbReference type="Pfam" id="PF00082">
    <property type="entry name" value="Peptidase_S8"/>
    <property type="match status" value="1"/>
</dbReference>
<dbReference type="Gene3D" id="3.30.70.80">
    <property type="entry name" value="Peptidase S8 propeptide/proteinase inhibitor I9"/>
    <property type="match status" value="1"/>
</dbReference>
<protein>
    <submittedName>
        <fullName evidence="11">Uncharacterized protein</fullName>
    </submittedName>
</protein>
<feature type="domain" description="Peptidase S8/S53" evidence="8">
    <location>
        <begin position="104"/>
        <end position="531"/>
    </location>
</feature>
<dbReference type="PRINTS" id="PR00723">
    <property type="entry name" value="SUBTILISIN"/>
</dbReference>
<dbReference type="Gene3D" id="3.40.50.200">
    <property type="entry name" value="Peptidase S8/S53 domain"/>
    <property type="match status" value="1"/>
</dbReference>
<feature type="domain" description="Subtilisin-like protease fibronectin type-III" evidence="10">
    <location>
        <begin position="602"/>
        <end position="696"/>
    </location>
</feature>
<dbReference type="CDD" id="cd02120">
    <property type="entry name" value="PA_subtilisin_like"/>
    <property type="match status" value="1"/>
</dbReference>
<dbReference type="InterPro" id="IPR045051">
    <property type="entry name" value="SBT"/>
</dbReference>
<name>A0A843XVE4_COLES</name>
<dbReference type="InterPro" id="IPR010259">
    <property type="entry name" value="S8pro/Inhibitor_I9"/>
</dbReference>
<feature type="active site" description="Charge relay system" evidence="6 7">
    <location>
        <position position="113"/>
    </location>
</feature>
<reference evidence="11" key="1">
    <citation type="submission" date="2017-07" db="EMBL/GenBank/DDBJ databases">
        <title>Taro Niue Genome Assembly and Annotation.</title>
        <authorList>
            <person name="Atibalentja N."/>
            <person name="Keating K."/>
            <person name="Fields C.J."/>
        </authorList>
    </citation>
    <scope>NUCLEOTIDE SEQUENCE</scope>
    <source>
        <strain evidence="11">Niue_2</strain>
        <tissue evidence="11">Leaf</tissue>
    </source>
</reference>
<evidence type="ECO:0000256" key="5">
    <source>
        <dbReference type="ARBA" id="ARBA00022825"/>
    </source>
</evidence>
<proteinExistence type="inferred from homology"/>
<accession>A0A843XVE4</accession>
<evidence type="ECO:0000313" key="11">
    <source>
        <dbReference type="EMBL" id="MQM23011.1"/>
    </source>
</evidence>
<dbReference type="FunFam" id="3.30.70.80:FF:000002">
    <property type="entry name" value="Subtilisin-like protease SBT5.3"/>
    <property type="match status" value="1"/>
</dbReference>
<dbReference type="GO" id="GO:0004252">
    <property type="term" value="F:serine-type endopeptidase activity"/>
    <property type="evidence" value="ECO:0007669"/>
    <property type="project" value="UniProtKB-UniRule"/>
</dbReference>
<keyword evidence="2 7" id="KW-0645">Protease</keyword>
<keyword evidence="5 7" id="KW-0720">Serine protease</keyword>
<dbReference type="InterPro" id="IPR036852">
    <property type="entry name" value="Peptidase_S8/S53_dom_sf"/>
</dbReference>
<dbReference type="OrthoDB" id="206201at2759"/>
<evidence type="ECO:0000256" key="6">
    <source>
        <dbReference type="PIRSR" id="PIRSR615500-1"/>
    </source>
</evidence>
<keyword evidence="3" id="KW-0732">Signal</keyword>
<feature type="active site" description="Charge relay system" evidence="6 7">
    <location>
        <position position="182"/>
    </location>
</feature>
<dbReference type="Pfam" id="PF05922">
    <property type="entry name" value="Inhibitor_I9"/>
    <property type="match status" value="1"/>
</dbReference>
<dbReference type="CDD" id="cd04852">
    <property type="entry name" value="Peptidases_S8_3"/>
    <property type="match status" value="1"/>
</dbReference>
<dbReference type="PROSITE" id="PS00138">
    <property type="entry name" value="SUBTILASE_SER"/>
    <property type="match status" value="1"/>
</dbReference>
<dbReference type="InterPro" id="IPR000209">
    <property type="entry name" value="Peptidase_S8/S53_dom"/>
</dbReference>
<dbReference type="InterPro" id="IPR037045">
    <property type="entry name" value="S8pro/Inhibitor_I9_sf"/>
</dbReference>
<comment type="similarity">
    <text evidence="1 7">Belongs to the peptidase S8 family.</text>
</comment>
<dbReference type="InterPro" id="IPR023828">
    <property type="entry name" value="Peptidase_S8_Ser-AS"/>
</dbReference>
<evidence type="ECO:0000256" key="7">
    <source>
        <dbReference type="PROSITE-ProRule" id="PRU01240"/>
    </source>
</evidence>
<dbReference type="FunFam" id="3.40.50.200:FF:000006">
    <property type="entry name" value="Subtilisin-like protease SBT1.5"/>
    <property type="match status" value="1"/>
</dbReference>
<sequence length="708" mass="75592">MGEKQHDNPDMVTAIHHDALSSVLGRSFSKNAALESMVYSYRHGFSGFAARLTDVQAKQVAGLPGVLRVMPNRLVKATTTRSWDFLGLSLNNPQSNLLHKAKMGEGVIVGVVDSGIWPESKSFSDEGFGPIPSRWKGICQPGQLFNASSCNRKLIGARWYSKTIPPEQLKAEYLSPRDANNHGTHTASTIAGNMVRGANFQGLGAGRARGGAPRARLAVYKALWGAAPAEASGDDATVVKAIDDAIRDGVDVLSLSIGGSPGSASSAHESWATLHAVQKGITVVYSAGNAGPAPESMENHFPWTITVAASTTDRIFPTAITLGGNRTIVGQAIYWRTIKGDDGFKGLYYDLDDTSCNSPNATLVNGTIVICDMGDVPTKQFGIAGRNVVKAGGVGMIFVRYTTNIPVKCMDFPCAVVDLESRQQIIENIIRTGDEKAKISPTRTALSDGFSPRVAAFSSRGPSAVVPSVIKPDVAAPGVGILAAAKDSYVFMDGTSMAAPHVSGVVALLKCLHPTWSPAAIKSAIVTTASTVDKYGLPILAEGVPRKYADPFDYGGGNINPGKAADPGLIYDINPKDYEQFKCMWNESNACQQATLQPMYHLNLPSISIPNLKTSLTVSRSVTNVGAPNSTYKAIVEPPPGIKMEVVPSTLEFSAKTRVRSFKIRFTSVHRMQGVYTFGSLTWVDGVHKVRIPIAVRAVIQELYANVQ</sequence>
<dbReference type="FunFam" id="2.60.40.2310:FF:000001">
    <property type="entry name" value="Subtilisin-like protease SBT1.5"/>
    <property type="match status" value="1"/>
</dbReference>
<evidence type="ECO:0000259" key="8">
    <source>
        <dbReference type="Pfam" id="PF00082"/>
    </source>
</evidence>
<dbReference type="Gene3D" id="3.50.30.30">
    <property type="match status" value="1"/>
</dbReference>
<comment type="caution">
    <text evidence="11">The sequence shown here is derived from an EMBL/GenBank/DDBJ whole genome shotgun (WGS) entry which is preliminary data.</text>
</comment>
<evidence type="ECO:0000256" key="1">
    <source>
        <dbReference type="ARBA" id="ARBA00011073"/>
    </source>
</evidence>
<evidence type="ECO:0000256" key="4">
    <source>
        <dbReference type="ARBA" id="ARBA00022801"/>
    </source>
</evidence>
<dbReference type="InterPro" id="IPR015500">
    <property type="entry name" value="Peptidase_S8_subtilisin-rel"/>
</dbReference>
<dbReference type="Proteomes" id="UP000652761">
    <property type="component" value="Unassembled WGS sequence"/>
</dbReference>
<dbReference type="SUPFAM" id="SSF52743">
    <property type="entry name" value="Subtilisin-like"/>
    <property type="match status" value="1"/>
</dbReference>
<keyword evidence="12" id="KW-1185">Reference proteome</keyword>